<sequence>MLPELLDRASSLADPRGGRTVIGIVGAPGAGKTTLAEALVRGLNAGAAAPEEARFAHVPMDGFHLSDAELARLGLLDRKGAPETFDAYGYAALLARLRTERGHVVYAPGFERVLEQPVAGTVPVFPAAETVVSEGNYLLLDRPGWREVRQQCTEVWYCQQDDALRLRRLTERHVLFGKTPEAAAAWVREVDERNAELIRATRDRADLVVDLESIAAG</sequence>
<dbReference type="InterPro" id="IPR027417">
    <property type="entry name" value="P-loop_NTPase"/>
</dbReference>
<dbReference type="Proteomes" id="UP001209654">
    <property type="component" value="Unassembled WGS sequence"/>
</dbReference>
<organism evidence="1 2">
    <name type="scientific">Arthrobacter mangrovi</name>
    <dbReference type="NCBI Taxonomy" id="2966350"/>
    <lineage>
        <taxon>Bacteria</taxon>
        <taxon>Bacillati</taxon>
        <taxon>Actinomycetota</taxon>
        <taxon>Actinomycetes</taxon>
        <taxon>Micrococcales</taxon>
        <taxon>Micrococcaceae</taxon>
        <taxon>Arthrobacter</taxon>
    </lineage>
</organism>
<dbReference type="GO" id="GO:0016301">
    <property type="term" value="F:kinase activity"/>
    <property type="evidence" value="ECO:0007669"/>
    <property type="project" value="UniProtKB-KW"/>
</dbReference>
<name>A0ABQ5MVJ8_9MICC</name>
<keyword evidence="2" id="KW-1185">Reference proteome</keyword>
<keyword evidence="1" id="KW-0418">Kinase</keyword>
<keyword evidence="1" id="KW-0808">Transferase</keyword>
<dbReference type="Gene3D" id="3.40.50.300">
    <property type="entry name" value="P-loop containing nucleotide triphosphate hydrolases"/>
    <property type="match status" value="2"/>
</dbReference>
<reference evidence="1 2" key="1">
    <citation type="journal article" date="2023" name="Int. J. Syst. Evol. Microbiol.">
        <title>Arthrobacter mangrovi sp. nov., an actinobacterium isolated from the rhizosphere of a mangrove.</title>
        <authorList>
            <person name="Hamada M."/>
            <person name="Saitou S."/>
            <person name="Enomoto N."/>
            <person name="Nanri K."/>
            <person name="Hidaka K."/>
            <person name="Miura T."/>
            <person name="Tamura T."/>
        </authorList>
    </citation>
    <scope>NUCLEOTIDE SEQUENCE [LARGE SCALE GENOMIC DNA]</scope>
    <source>
        <strain evidence="1 2">NBRC 112813</strain>
    </source>
</reference>
<comment type="caution">
    <text evidence="1">The sequence shown here is derived from an EMBL/GenBank/DDBJ whole genome shotgun (WGS) entry which is preliminary data.</text>
</comment>
<dbReference type="EMBL" id="BRVS01000011">
    <property type="protein sequence ID" value="GLB67999.1"/>
    <property type="molecule type" value="Genomic_DNA"/>
</dbReference>
<evidence type="ECO:0000313" key="1">
    <source>
        <dbReference type="EMBL" id="GLB67999.1"/>
    </source>
</evidence>
<protein>
    <submittedName>
        <fullName evidence="1">Nucleoside/nucleotide kinase family protein</fullName>
    </submittedName>
</protein>
<proteinExistence type="predicted"/>
<dbReference type="NCBIfam" id="NF006743">
    <property type="entry name" value="PRK09270.1-2"/>
    <property type="match status" value="1"/>
</dbReference>
<evidence type="ECO:0000313" key="2">
    <source>
        <dbReference type="Proteomes" id="UP001209654"/>
    </source>
</evidence>
<dbReference type="PANTHER" id="PTHR10285">
    <property type="entry name" value="URIDINE KINASE"/>
    <property type="match status" value="1"/>
</dbReference>
<dbReference type="SUPFAM" id="SSF52540">
    <property type="entry name" value="P-loop containing nucleoside triphosphate hydrolases"/>
    <property type="match status" value="1"/>
</dbReference>
<gene>
    <name evidence="1" type="primary">frcK</name>
    <name evidence="1" type="ORF">AHIS1636_24410</name>
</gene>
<accession>A0ABQ5MVJ8</accession>